<dbReference type="GeneID" id="20353638"/>
<organism evidence="2">
    <name type="scientific">Gaeumannomyces tritici (strain R3-111a-1)</name>
    <name type="common">Wheat and barley take-all root rot fungus</name>
    <name type="synonym">Gaeumannomyces graminis var. tritici</name>
    <dbReference type="NCBI Taxonomy" id="644352"/>
    <lineage>
        <taxon>Eukaryota</taxon>
        <taxon>Fungi</taxon>
        <taxon>Dikarya</taxon>
        <taxon>Ascomycota</taxon>
        <taxon>Pezizomycotina</taxon>
        <taxon>Sordariomycetes</taxon>
        <taxon>Sordariomycetidae</taxon>
        <taxon>Magnaporthales</taxon>
        <taxon>Magnaporthaceae</taxon>
        <taxon>Gaeumannomyces</taxon>
    </lineage>
</organism>
<dbReference type="RefSeq" id="XP_009229347.1">
    <property type="nucleotide sequence ID" value="XM_009231083.1"/>
</dbReference>
<reference evidence="2" key="3">
    <citation type="submission" date="2010-09" db="EMBL/GenBank/DDBJ databases">
        <title>Annotation of Gaeumannomyces graminis var. tritici R3-111a-1.</title>
        <authorList>
            <consortium name="The Broad Institute Genome Sequencing Platform"/>
            <person name="Ma L.-J."/>
            <person name="Dead R."/>
            <person name="Young S.K."/>
            <person name="Zeng Q."/>
            <person name="Gargeya S."/>
            <person name="Fitzgerald M."/>
            <person name="Haas B."/>
            <person name="Abouelleil A."/>
            <person name="Alvarado L."/>
            <person name="Arachchi H.M."/>
            <person name="Berlin A."/>
            <person name="Brown A."/>
            <person name="Chapman S.B."/>
            <person name="Chen Z."/>
            <person name="Dunbar C."/>
            <person name="Freedman E."/>
            <person name="Gearin G."/>
            <person name="Gellesch M."/>
            <person name="Goldberg J."/>
            <person name="Griggs A."/>
            <person name="Gujja S."/>
            <person name="Heiman D."/>
            <person name="Howarth C."/>
            <person name="Larson L."/>
            <person name="Lui A."/>
            <person name="MacDonald P.J.P."/>
            <person name="Mehta T."/>
            <person name="Montmayeur A."/>
            <person name="Murphy C."/>
            <person name="Neiman D."/>
            <person name="Pearson M."/>
            <person name="Priest M."/>
            <person name="Roberts A."/>
            <person name="Saif S."/>
            <person name="Shea T."/>
            <person name="Shenoy N."/>
            <person name="Sisk P."/>
            <person name="Stolte C."/>
            <person name="Sykes S."/>
            <person name="Yandava C."/>
            <person name="Wortman J."/>
            <person name="Nusbaum C."/>
            <person name="Birren B."/>
        </authorList>
    </citation>
    <scope>NUCLEOTIDE SEQUENCE</scope>
    <source>
        <strain evidence="2">R3-111a-1</strain>
    </source>
</reference>
<name>J3PI50_GAET3</name>
<reference evidence="3" key="4">
    <citation type="journal article" date="2015" name="G3 (Bethesda)">
        <title>Genome sequences of three phytopathogenic species of the Magnaporthaceae family of fungi.</title>
        <authorList>
            <person name="Okagaki L.H."/>
            <person name="Nunes C.C."/>
            <person name="Sailsbery J."/>
            <person name="Clay B."/>
            <person name="Brown D."/>
            <person name="John T."/>
            <person name="Oh Y."/>
            <person name="Young N."/>
            <person name="Fitzgerald M."/>
            <person name="Haas B.J."/>
            <person name="Zeng Q."/>
            <person name="Young S."/>
            <person name="Adiconis X."/>
            <person name="Fan L."/>
            <person name="Levin J.Z."/>
            <person name="Mitchell T.K."/>
            <person name="Okubara P.A."/>
            <person name="Farman M.L."/>
            <person name="Kohn L.M."/>
            <person name="Birren B."/>
            <person name="Ma L.-J."/>
            <person name="Dean R.A."/>
        </authorList>
    </citation>
    <scope>NUCLEOTIDE SEQUENCE</scope>
    <source>
        <strain evidence="3">R3-111a-1</strain>
    </source>
</reference>
<accession>J3PI50</accession>
<reference evidence="3" key="5">
    <citation type="submission" date="2018-04" db="UniProtKB">
        <authorList>
            <consortium name="EnsemblFungi"/>
        </authorList>
    </citation>
    <scope>IDENTIFICATION</scope>
    <source>
        <strain evidence="3">R3-111a-1</strain>
    </source>
</reference>
<keyword evidence="4" id="KW-1185">Reference proteome</keyword>
<dbReference type="EMBL" id="GL385404">
    <property type="protein sequence ID" value="EJT69562.1"/>
    <property type="molecule type" value="Genomic_DNA"/>
</dbReference>
<evidence type="ECO:0000313" key="3">
    <source>
        <dbReference type="EnsemblFungi" id="EJT69562"/>
    </source>
</evidence>
<evidence type="ECO:0000313" key="4">
    <source>
        <dbReference type="Proteomes" id="UP000006039"/>
    </source>
</evidence>
<feature type="region of interest" description="Disordered" evidence="1">
    <location>
        <begin position="47"/>
        <end position="72"/>
    </location>
</feature>
<evidence type="ECO:0000256" key="1">
    <source>
        <dbReference type="SAM" id="MobiDB-lite"/>
    </source>
</evidence>
<dbReference type="HOGENOM" id="CLU_2722372_0_0_1"/>
<feature type="compositionally biased region" description="Polar residues" evidence="1">
    <location>
        <begin position="61"/>
        <end position="72"/>
    </location>
</feature>
<reference evidence="4" key="1">
    <citation type="submission" date="2010-07" db="EMBL/GenBank/DDBJ databases">
        <title>The genome sequence of Gaeumannomyces graminis var. tritici strain R3-111a-1.</title>
        <authorList>
            <consortium name="The Broad Institute Genome Sequencing Platform"/>
            <person name="Ma L.-J."/>
            <person name="Dead R."/>
            <person name="Young S."/>
            <person name="Zeng Q."/>
            <person name="Koehrsen M."/>
            <person name="Alvarado L."/>
            <person name="Berlin A."/>
            <person name="Chapman S.B."/>
            <person name="Chen Z."/>
            <person name="Freedman E."/>
            <person name="Gellesch M."/>
            <person name="Goldberg J."/>
            <person name="Griggs A."/>
            <person name="Gujja S."/>
            <person name="Heilman E.R."/>
            <person name="Heiman D."/>
            <person name="Hepburn T."/>
            <person name="Howarth C."/>
            <person name="Jen D."/>
            <person name="Larson L."/>
            <person name="Mehta T."/>
            <person name="Neiman D."/>
            <person name="Pearson M."/>
            <person name="Roberts A."/>
            <person name="Saif S."/>
            <person name="Shea T."/>
            <person name="Shenoy N."/>
            <person name="Sisk P."/>
            <person name="Stolte C."/>
            <person name="Sykes S."/>
            <person name="Walk T."/>
            <person name="White J."/>
            <person name="Yandava C."/>
            <person name="Haas B."/>
            <person name="Nusbaum C."/>
            <person name="Birren B."/>
        </authorList>
    </citation>
    <scope>NUCLEOTIDE SEQUENCE [LARGE SCALE GENOMIC DNA]</scope>
    <source>
        <strain evidence="4">R3-111a-1</strain>
    </source>
</reference>
<evidence type="ECO:0000313" key="2">
    <source>
        <dbReference type="EMBL" id="EJT69562.1"/>
    </source>
</evidence>
<proteinExistence type="predicted"/>
<feature type="compositionally biased region" description="Basic and acidic residues" evidence="1">
    <location>
        <begin position="47"/>
        <end position="60"/>
    </location>
</feature>
<gene>
    <name evidence="3" type="primary">20353638</name>
    <name evidence="2" type="ORF">GGTG_13180</name>
</gene>
<dbReference type="Proteomes" id="UP000006039">
    <property type="component" value="Unassembled WGS sequence"/>
</dbReference>
<protein>
    <submittedName>
        <fullName evidence="2 3">Uncharacterized protein</fullName>
    </submittedName>
</protein>
<sequence>MLVRPGACPHTGDMDVVSALYHPPHHLLHPGENLLAQAEHVKRLPRDPGKDLIQLRKRELVSSQPQRAATSR</sequence>
<reference evidence="2" key="2">
    <citation type="submission" date="2010-07" db="EMBL/GenBank/DDBJ databases">
        <authorList>
            <consortium name="The Broad Institute Genome Sequencing Platform"/>
            <consortium name="Broad Institute Genome Sequencing Center for Infectious Disease"/>
            <person name="Ma L.-J."/>
            <person name="Dead R."/>
            <person name="Young S."/>
            <person name="Zeng Q."/>
            <person name="Koehrsen M."/>
            <person name="Alvarado L."/>
            <person name="Berlin A."/>
            <person name="Chapman S.B."/>
            <person name="Chen Z."/>
            <person name="Freedman E."/>
            <person name="Gellesch M."/>
            <person name="Goldberg J."/>
            <person name="Griggs A."/>
            <person name="Gujja S."/>
            <person name="Heilman E.R."/>
            <person name="Heiman D."/>
            <person name="Hepburn T."/>
            <person name="Howarth C."/>
            <person name="Jen D."/>
            <person name="Larson L."/>
            <person name="Mehta T."/>
            <person name="Neiman D."/>
            <person name="Pearson M."/>
            <person name="Roberts A."/>
            <person name="Saif S."/>
            <person name="Shea T."/>
            <person name="Shenoy N."/>
            <person name="Sisk P."/>
            <person name="Stolte C."/>
            <person name="Sykes S."/>
            <person name="Walk T."/>
            <person name="White J."/>
            <person name="Yandava C."/>
            <person name="Haas B."/>
            <person name="Nusbaum C."/>
            <person name="Birren B."/>
        </authorList>
    </citation>
    <scope>NUCLEOTIDE SEQUENCE</scope>
    <source>
        <strain evidence="2">R3-111a-1</strain>
    </source>
</reference>
<dbReference type="VEuPathDB" id="FungiDB:GGTG_13180"/>
<dbReference type="AlphaFoldDB" id="J3PI50"/>
<dbReference type="EnsemblFungi" id="EJT69562">
    <property type="protein sequence ID" value="EJT69562"/>
    <property type="gene ID" value="GGTG_13180"/>
</dbReference>